<keyword evidence="8" id="KW-0100">Branched-chain amino acid biosynthesis</keyword>
<evidence type="ECO:0000259" key="11">
    <source>
        <dbReference type="Pfam" id="PF00205"/>
    </source>
</evidence>
<dbReference type="InterPro" id="IPR029035">
    <property type="entry name" value="DHS-like_NAD/FAD-binding_dom"/>
</dbReference>
<feature type="domain" description="Thiamine pyrophosphate enzyme central" evidence="11">
    <location>
        <begin position="245"/>
        <end position="379"/>
    </location>
</feature>
<protein>
    <recommendedName>
        <fullName evidence="4">acetolactate synthase</fullName>
        <ecNumber evidence="4">2.2.1.6</ecNumber>
    </recommendedName>
</protein>
<feature type="domain" description="Thiamine pyrophosphate enzyme TPP-binding" evidence="12">
    <location>
        <begin position="443"/>
        <end position="611"/>
    </location>
</feature>
<evidence type="ECO:0000259" key="12">
    <source>
        <dbReference type="Pfam" id="PF02775"/>
    </source>
</evidence>
<evidence type="ECO:0000256" key="4">
    <source>
        <dbReference type="ARBA" id="ARBA00013145"/>
    </source>
</evidence>
<evidence type="ECO:0000313" key="14">
    <source>
        <dbReference type="EMBL" id="WXG71394.1"/>
    </source>
</evidence>
<dbReference type="SUPFAM" id="SSF52518">
    <property type="entry name" value="Thiamin diphosphate-binding fold (THDP-binding)"/>
    <property type="match status" value="2"/>
</dbReference>
<keyword evidence="14" id="KW-0378">Hydrolase</keyword>
<keyword evidence="6" id="KW-0274">FAD</keyword>
<organism evidence="14 15">
    <name type="scientific">Rhodococcus sovatensis</name>
    <dbReference type="NCBI Taxonomy" id="1805840"/>
    <lineage>
        <taxon>Bacteria</taxon>
        <taxon>Bacillati</taxon>
        <taxon>Actinomycetota</taxon>
        <taxon>Actinomycetes</taxon>
        <taxon>Mycobacteriales</taxon>
        <taxon>Nocardiaceae</taxon>
        <taxon>Rhodococcus</taxon>
    </lineage>
</organism>
<evidence type="ECO:0000256" key="6">
    <source>
        <dbReference type="ARBA" id="ARBA00022827"/>
    </source>
</evidence>
<comment type="pathway">
    <text evidence="2">Amino-acid biosynthesis; L-valine biosynthesis; L-valine from pyruvate: step 1/4.</text>
</comment>
<accession>A0ABZ2PQJ2</accession>
<dbReference type="Gene3D" id="3.40.50.970">
    <property type="match status" value="2"/>
</dbReference>
<evidence type="ECO:0000256" key="3">
    <source>
        <dbReference type="ARBA" id="ARBA00007812"/>
    </source>
</evidence>
<dbReference type="SUPFAM" id="SSF52467">
    <property type="entry name" value="DHS-like NAD/FAD-binding domain"/>
    <property type="match status" value="1"/>
</dbReference>
<gene>
    <name evidence="14" type="primary">iolD</name>
    <name evidence="14" type="ORF">WDS16_13430</name>
</gene>
<proteinExistence type="inferred from homology"/>
<dbReference type="InterPro" id="IPR030817">
    <property type="entry name" value="Myo_inos_IolD"/>
</dbReference>
<evidence type="ECO:0000313" key="15">
    <source>
        <dbReference type="Proteomes" id="UP001432000"/>
    </source>
</evidence>
<dbReference type="Gene3D" id="3.40.50.1220">
    <property type="entry name" value="TPP-binding domain"/>
    <property type="match status" value="1"/>
</dbReference>
<evidence type="ECO:0000256" key="5">
    <source>
        <dbReference type="ARBA" id="ARBA00022630"/>
    </source>
</evidence>
<evidence type="ECO:0000256" key="8">
    <source>
        <dbReference type="ARBA" id="ARBA00023304"/>
    </source>
</evidence>
<evidence type="ECO:0000256" key="9">
    <source>
        <dbReference type="ARBA" id="ARBA00048670"/>
    </source>
</evidence>
<dbReference type="EMBL" id="CP147846">
    <property type="protein sequence ID" value="WXG71394.1"/>
    <property type="molecule type" value="Genomic_DNA"/>
</dbReference>
<dbReference type="CDD" id="cd02003">
    <property type="entry name" value="TPP_IolD"/>
    <property type="match status" value="1"/>
</dbReference>
<sequence length="662" mass="70277">MTVVSTAPISANKTENTEPTVHLTVAQAVVKFLANQYVERDGTRTKFFAGAFGIFGHGNVAGLGQALLQAEIDAAEAGTEPELPYVLGRNEQAMVHSAVAYARQKDRLQAWAVTASVGPGATNMLTGAALATINRLPVLLLPADTFATRASAPVLQELELPSSGDVTVNDAFKPLSRYFDRVWRPEQLPSALLGALRVLTDPVETGAATIAIPQDVQAEAFDWPESLFAPRTWHVARPLPEKSVITRAAEVIRSATKPMIVAGGGVIYSGATEALASLCEKTGIPVGQSQAGKGSLRYDHPQSVGAIGSTGTTAANALATEADLVIGIGTRYSDFTSASRTAFNNPNVRFVNINVASIDSVKQGGISVVADAREALDALALELADYEVDPDYRSRTADLASEWEQIVSSVYAIEDPTALLNQSQVIGLANTLSEPRDVVVCAAGSMPGDLHKLWRIRDPKGYHVEYGFSCMGYEVAGGIGAKMAEPDRDVFVMVGDGSYLMMATELVTAVQEGVKIIMILVQNHGFASIGSLSESLGSQRFGTAYRYRGDGGASEATGLRKGRLDGDLLPVDLAANAASLGVDVVRVNNGSEFTDAVKAAKASESTTVIHVETDPLVAAPDSESWWDVPVSATSTLESTRDAYATYEKWKKIQRPFLRPSSD</sequence>
<dbReference type="GO" id="GO:0102481">
    <property type="term" value="F:3D-(3,5/4)-trihydroxycyclohexane-1,2-dione hydrolase activity"/>
    <property type="evidence" value="ECO:0007669"/>
    <property type="project" value="UniProtKB-EC"/>
</dbReference>
<comment type="catalytic activity">
    <reaction evidence="9">
        <text>2 pyruvate + H(+) = (2S)-2-acetolactate + CO2</text>
        <dbReference type="Rhea" id="RHEA:25249"/>
        <dbReference type="ChEBI" id="CHEBI:15361"/>
        <dbReference type="ChEBI" id="CHEBI:15378"/>
        <dbReference type="ChEBI" id="CHEBI:16526"/>
        <dbReference type="ChEBI" id="CHEBI:58476"/>
        <dbReference type="EC" id="2.2.1.6"/>
    </reaction>
</comment>
<dbReference type="Pfam" id="PF02775">
    <property type="entry name" value="TPP_enzyme_C"/>
    <property type="match status" value="1"/>
</dbReference>
<dbReference type="InterPro" id="IPR029061">
    <property type="entry name" value="THDP-binding"/>
</dbReference>
<dbReference type="PANTHER" id="PTHR18968:SF9">
    <property type="entry name" value="3D-(3,5_4)-TRIHYDROXYCYCLOHEXANE-1,2-DIONE HYDROLASE"/>
    <property type="match status" value="1"/>
</dbReference>
<evidence type="ECO:0000259" key="13">
    <source>
        <dbReference type="Pfam" id="PF02776"/>
    </source>
</evidence>
<dbReference type="InterPro" id="IPR012000">
    <property type="entry name" value="Thiamin_PyroP_enz_cen_dom"/>
</dbReference>
<dbReference type="PANTHER" id="PTHR18968">
    <property type="entry name" value="THIAMINE PYROPHOSPHATE ENZYMES"/>
    <property type="match status" value="1"/>
</dbReference>
<evidence type="ECO:0000256" key="10">
    <source>
        <dbReference type="RuleBase" id="RU362132"/>
    </source>
</evidence>
<keyword evidence="8" id="KW-0028">Amino-acid biosynthesis</keyword>
<dbReference type="InterPro" id="IPR000399">
    <property type="entry name" value="TPP-bd_CS"/>
</dbReference>
<dbReference type="InterPro" id="IPR011766">
    <property type="entry name" value="TPP_enzyme_TPP-bd"/>
</dbReference>
<keyword evidence="15" id="KW-1185">Reference proteome</keyword>
<dbReference type="Proteomes" id="UP001432000">
    <property type="component" value="Chromosome"/>
</dbReference>
<feature type="domain" description="Thiamine pyrophosphate enzyme N-terminal TPP-binding" evidence="13">
    <location>
        <begin position="79"/>
        <end position="156"/>
    </location>
</feature>
<dbReference type="CDD" id="cd07035">
    <property type="entry name" value="TPP_PYR_POX_like"/>
    <property type="match status" value="1"/>
</dbReference>
<reference evidence="14 15" key="1">
    <citation type="submission" date="2024-03" db="EMBL/GenBank/DDBJ databases">
        <title>Natural products discovery in diverse microorganisms through a two-stage MS feature dereplication strategy.</title>
        <authorList>
            <person name="Zhang R."/>
        </authorList>
    </citation>
    <scope>NUCLEOTIDE SEQUENCE [LARGE SCALE GENOMIC DNA]</scope>
    <source>
        <strain evidence="14 15">18930</strain>
    </source>
</reference>
<dbReference type="Pfam" id="PF00205">
    <property type="entry name" value="TPP_enzyme_M"/>
    <property type="match status" value="1"/>
</dbReference>
<dbReference type="InterPro" id="IPR045229">
    <property type="entry name" value="TPP_enz"/>
</dbReference>
<evidence type="ECO:0000256" key="2">
    <source>
        <dbReference type="ARBA" id="ARBA00005025"/>
    </source>
</evidence>
<comment type="similarity">
    <text evidence="3 10">Belongs to the TPP enzyme family.</text>
</comment>
<dbReference type="EC" id="2.2.1.6" evidence="4"/>
<dbReference type="PROSITE" id="PS00187">
    <property type="entry name" value="TPP_ENZYMES"/>
    <property type="match status" value="1"/>
</dbReference>
<keyword evidence="7 10" id="KW-0786">Thiamine pyrophosphate</keyword>
<dbReference type="NCBIfam" id="TIGR04377">
    <property type="entry name" value="myo_inos_iolD"/>
    <property type="match status" value="1"/>
</dbReference>
<dbReference type="RefSeq" id="WP_338893123.1">
    <property type="nucleotide sequence ID" value="NZ_CP147846.1"/>
</dbReference>
<name>A0ABZ2PQJ2_9NOCA</name>
<comment type="pathway">
    <text evidence="1">Amino-acid biosynthesis; L-isoleucine biosynthesis; L-isoleucine from 2-oxobutanoate: step 1/4.</text>
</comment>
<dbReference type="Pfam" id="PF02776">
    <property type="entry name" value="TPP_enzyme_N"/>
    <property type="match status" value="1"/>
</dbReference>
<keyword evidence="5" id="KW-0285">Flavoprotein</keyword>
<evidence type="ECO:0000256" key="7">
    <source>
        <dbReference type="ARBA" id="ARBA00023052"/>
    </source>
</evidence>
<evidence type="ECO:0000256" key="1">
    <source>
        <dbReference type="ARBA" id="ARBA00004974"/>
    </source>
</evidence>
<dbReference type="InterPro" id="IPR012001">
    <property type="entry name" value="Thiamin_PyroP_enz_TPP-bd_dom"/>
</dbReference>